<dbReference type="SMART" id="SM00487">
    <property type="entry name" value="DEXDc"/>
    <property type="match status" value="1"/>
</dbReference>
<dbReference type="PANTHER" id="PTHR11472:SF34">
    <property type="entry name" value="REGULATOR OF TELOMERE ELONGATION HELICASE 1"/>
    <property type="match status" value="1"/>
</dbReference>
<dbReference type="STRING" id="1520.LF65_05488"/>
<keyword evidence="4" id="KW-0547">Nucleotide-binding</keyword>
<dbReference type="InterPro" id="IPR006554">
    <property type="entry name" value="Helicase-like_DEXD_c2"/>
</dbReference>
<keyword evidence="10" id="KW-0411">Iron-sulfur</keyword>
<evidence type="ECO:0000256" key="2">
    <source>
        <dbReference type="ARBA" id="ARBA00022485"/>
    </source>
</evidence>
<dbReference type="GO" id="GO:0046872">
    <property type="term" value="F:metal ion binding"/>
    <property type="evidence" value="ECO:0007669"/>
    <property type="project" value="UniProtKB-KW"/>
</dbReference>
<keyword evidence="3" id="KW-0479">Metal-binding</keyword>
<dbReference type="OrthoDB" id="9765586at2"/>
<dbReference type="InterPro" id="IPR014001">
    <property type="entry name" value="Helicase_ATP-bd"/>
</dbReference>
<comment type="cofactor">
    <cofactor evidence="1">
        <name>[4Fe-4S] cluster</name>
        <dbReference type="ChEBI" id="CHEBI:49883"/>
    </cofactor>
</comment>
<sequence>MDKILIRESVRNLVEFCLKKGDIDNRFSGSARAVEGVRAHQKLQEDNGRIYENYEKEVYLTHEFETNKSLIYIEGRADGIITERDKVIIEEIKSTYKNFAYIDDLNEVHWAQAKVYAFIYGNQNNLEEIYVRLSYMQLETNEVKSFEKRFTIGELEEFISDLLREYERFSVLIFKWKNIRDETIKVLNFPFEKYREGQRKLINVSYQTIKEGEILFVQAPTGIGKTISTIFPAVKAISEGIGEKIIYLTAKTINREVAEETFERLRQEGLKFRTITITAKEKTCINDDFDCNPEKCIYAKDYYGKVKKVITNVIEKEERISTEILKEYAEKYQVCPFELSLDISIYCDGIIGDYNYIFDPRVSLSRVLESKGNIVLVDEAHNLIDRSRNMYSASLYKSQILNCKKITKGKLNKLHSLLGKINDYFIDLRNECDHREVKSFYEEEHPKELSKYLQLYLKESEEVLVRGNRFDGYEDILKLYFDMNAFTSTTQLYDENYRTCIEKDSQEIKLTLYCVNPAKNLREYLGKCYSVIFFSATISPIKYYVNMLGGDDNTYRLKLPSPFNKENLKVHISPINIRYSYRKRTLSSVKDKICGFIKQQIGNYMIFSPSYAYMEELYSHMEESKLEEFNLMKQKPNMTEEEKSEFLRRFKNSNNLLMFCVLGGMFSEGIDLPGDQLIGSIIIGVGYPMVDMTNEVIKDFYKEDGYDYAYVFPGINKIQQAVGRVIRTETDKGRVLLIDDRYINNKYSVLLPNEWYPINKY</sequence>
<dbReference type="SUPFAM" id="SSF52540">
    <property type="entry name" value="P-loop containing nucleoside triphosphate hydrolases"/>
    <property type="match status" value="2"/>
</dbReference>
<dbReference type="Pfam" id="PF06733">
    <property type="entry name" value="DEAD_2"/>
    <property type="match status" value="1"/>
</dbReference>
<dbReference type="InterPro" id="IPR011545">
    <property type="entry name" value="DEAD/DEAH_box_helicase_dom"/>
</dbReference>
<evidence type="ECO:0000256" key="10">
    <source>
        <dbReference type="ARBA" id="ARBA00023014"/>
    </source>
</evidence>
<feature type="domain" description="Helicase ATP-binding" evidence="17">
    <location>
        <begin position="184"/>
        <end position="440"/>
    </location>
</feature>
<dbReference type="InterPro" id="IPR010614">
    <property type="entry name" value="RAD3-like_helicase_DEAD"/>
</dbReference>
<dbReference type="Proteomes" id="UP000031866">
    <property type="component" value="Chromosome"/>
</dbReference>
<evidence type="ECO:0000256" key="14">
    <source>
        <dbReference type="ARBA" id="ARBA00038058"/>
    </source>
</evidence>
<evidence type="ECO:0000256" key="16">
    <source>
        <dbReference type="ARBA" id="ARBA00048954"/>
    </source>
</evidence>
<dbReference type="GO" id="GO:0003677">
    <property type="term" value="F:DNA binding"/>
    <property type="evidence" value="ECO:0007669"/>
    <property type="project" value="UniProtKB-KW"/>
</dbReference>
<keyword evidence="8" id="KW-0067">ATP-binding</keyword>
<evidence type="ECO:0000256" key="3">
    <source>
        <dbReference type="ARBA" id="ARBA00022723"/>
    </source>
</evidence>
<evidence type="ECO:0000256" key="4">
    <source>
        <dbReference type="ARBA" id="ARBA00022741"/>
    </source>
</evidence>
<name>A0A0B5QVJ7_CLOBE</name>
<dbReference type="GO" id="GO:0043139">
    <property type="term" value="F:5'-3' DNA helicase activity"/>
    <property type="evidence" value="ECO:0007669"/>
    <property type="project" value="UniProtKB-EC"/>
</dbReference>
<dbReference type="InterPro" id="IPR027417">
    <property type="entry name" value="P-loop_NTPase"/>
</dbReference>
<dbReference type="SMART" id="SM00491">
    <property type="entry name" value="HELICc2"/>
    <property type="match status" value="1"/>
</dbReference>
<keyword evidence="2" id="KW-0004">4Fe-4S</keyword>
<dbReference type="Gene3D" id="3.40.50.300">
    <property type="entry name" value="P-loop containing nucleotide triphosphate hydrolases"/>
    <property type="match status" value="2"/>
</dbReference>
<keyword evidence="6" id="KW-0378">Hydrolase</keyword>
<dbReference type="GO" id="GO:0016887">
    <property type="term" value="F:ATP hydrolysis activity"/>
    <property type="evidence" value="ECO:0007669"/>
    <property type="project" value="RHEA"/>
</dbReference>
<evidence type="ECO:0000313" key="19">
    <source>
        <dbReference type="Proteomes" id="UP000031866"/>
    </source>
</evidence>
<evidence type="ECO:0000256" key="5">
    <source>
        <dbReference type="ARBA" id="ARBA00022763"/>
    </source>
</evidence>
<dbReference type="InterPro" id="IPR045028">
    <property type="entry name" value="DinG/Rad3-like"/>
</dbReference>
<evidence type="ECO:0000256" key="6">
    <source>
        <dbReference type="ARBA" id="ARBA00022801"/>
    </source>
</evidence>
<keyword evidence="9" id="KW-0408">Iron</keyword>
<organism evidence="18 19">
    <name type="scientific">Clostridium beijerinckii</name>
    <name type="common">Clostridium MP</name>
    <dbReference type="NCBI Taxonomy" id="1520"/>
    <lineage>
        <taxon>Bacteria</taxon>
        <taxon>Bacillati</taxon>
        <taxon>Bacillota</taxon>
        <taxon>Clostridia</taxon>
        <taxon>Eubacteriales</taxon>
        <taxon>Clostridiaceae</taxon>
        <taxon>Clostridium</taxon>
    </lineage>
</organism>
<gene>
    <name evidence="18" type="ORF">LF65_05488</name>
</gene>
<evidence type="ECO:0000256" key="9">
    <source>
        <dbReference type="ARBA" id="ARBA00023004"/>
    </source>
</evidence>
<dbReference type="PROSITE" id="PS51193">
    <property type="entry name" value="HELICASE_ATP_BIND_2"/>
    <property type="match status" value="1"/>
</dbReference>
<keyword evidence="7 18" id="KW-0347">Helicase</keyword>
<evidence type="ECO:0000256" key="12">
    <source>
        <dbReference type="ARBA" id="ARBA00023204"/>
    </source>
</evidence>
<dbReference type="GO" id="GO:0006281">
    <property type="term" value="P:DNA repair"/>
    <property type="evidence" value="ECO:0007669"/>
    <property type="project" value="UniProtKB-KW"/>
</dbReference>
<evidence type="ECO:0000256" key="11">
    <source>
        <dbReference type="ARBA" id="ARBA00023125"/>
    </source>
</evidence>
<dbReference type="SMART" id="SM00488">
    <property type="entry name" value="DEXDc2"/>
    <property type="match status" value="1"/>
</dbReference>
<dbReference type="KEGG" id="cbei:LF65_05488"/>
<evidence type="ECO:0000256" key="8">
    <source>
        <dbReference type="ARBA" id="ARBA00022840"/>
    </source>
</evidence>
<keyword evidence="5" id="KW-0227">DNA damage</keyword>
<evidence type="ECO:0000256" key="13">
    <source>
        <dbReference type="ARBA" id="ARBA00023235"/>
    </source>
</evidence>
<dbReference type="Pfam" id="PF00270">
    <property type="entry name" value="DEAD"/>
    <property type="match status" value="1"/>
</dbReference>
<keyword evidence="12" id="KW-0234">DNA repair</keyword>
<dbReference type="GO" id="GO:0005524">
    <property type="term" value="F:ATP binding"/>
    <property type="evidence" value="ECO:0007669"/>
    <property type="project" value="UniProtKB-KW"/>
</dbReference>
<dbReference type="Gene3D" id="1.10.275.30">
    <property type="match status" value="1"/>
</dbReference>
<protein>
    <recommendedName>
        <fullName evidence="15">DNA 5'-3' helicase</fullName>
        <ecNumber evidence="15">5.6.2.3</ecNumber>
    </recommendedName>
</protein>
<dbReference type="EC" id="5.6.2.3" evidence="15"/>
<evidence type="ECO:0000259" key="17">
    <source>
        <dbReference type="PROSITE" id="PS51193"/>
    </source>
</evidence>
<reference evidence="19" key="1">
    <citation type="submission" date="2014-12" db="EMBL/GenBank/DDBJ databases">
        <title>Genome sequence of Clostridium beijerinckii strain 59B.</title>
        <authorList>
            <person name="Little G.T."/>
            <person name="Minton N.P."/>
        </authorList>
    </citation>
    <scope>NUCLEOTIDE SEQUENCE [LARGE SCALE GENOMIC DNA]</scope>
    <source>
        <strain evidence="19">59B</strain>
    </source>
</reference>
<comment type="catalytic activity">
    <reaction evidence="16">
        <text>ATP + H2O = ADP + phosphate + H(+)</text>
        <dbReference type="Rhea" id="RHEA:13065"/>
        <dbReference type="ChEBI" id="CHEBI:15377"/>
        <dbReference type="ChEBI" id="CHEBI:15378"/>
        <dbReference type="ChEBI" id="CHEBI:30616"/>
        <dbReference type="ChEBI" id="CHEBI:43474"/>
        <dbReference type="ChEBI" id="CHEBI:456216"/>
        <dbReference type="EC" id="5.6.2.3"/>
    </reaction>
</comment>
<dbReference type="GO" id="GO:0051539">
    <property type="term" value="F:4 iron, 4 sulfur cluster binding"/>
    <property type="evidence" value="ECO:0007669"/>
    <property type="project" value="UniProtKB-KW"/>
</dbReference>
<dbReference type="AlphaFoldDB" id="A0A0B5QVJ7"/>
<evidence type="ECO:0000256" key="15">
    <source>
        <dbReference type="ARBA" id="ARBA00044969"/>
    </source>
</evidence>
<dbReference type="InterPro" id="IPR006555">
    <property type="entry name" value="ATP-dep_Helicase_C"/>
</dbReference>
<dbReference type="Pfam" id="PF13307">
    <property type="entry name" value="Helicase_C_2"/>
    <property type="match status" value="1"/>
</dbReference>
<keyword evidence="13" id="KW-0413">Isomerase</keyword>
<dbReference type="InterPro" id="IPR014013">
    <property type="entry name" value="Helic_SF1/SF2_ATP-bd_DinG/Rad3"/>
</dbReference>
<dbReference type="PANTHER" id="PTHR11472">
    <property type="entry name" value="DNA REPAIR DEAD HELICASE RAD3/XP-D SUBFAMILY MEMBER"/>
    <property type="match status" value="1"/>
</dbReference>
<dbReference type="EMBL" id="CP010086">
    <property type="protein sequence ID" value="AJH02003.1"/>
    <property type="molecule type" value="Genomic_DNA"/>
</dbReference>
<keyword evidence="11" id="KW-0238">DNA-binding</keyword>
<accession>A0A0B5QVJ7</accession>
<evidence type="ECO:0000313" key="18">
    <source>
        <dbReference type="EMBL" id="AJH02003.1"/>
    </source>
</evidence>
<evidence type="ECO:0000256" key="7">
    <source>
        <dbReference type="ARBA" id="ARBA00022806"/>
    </source>
</evidence>
<dbReference type="RefSeq" id="WP_041900456.1">
    <property type="nucleotide sequence ID" value="NZ_CP010086.2"/>
</dbReference>
<comment type="similarity">
    <text evidence="14">Belongs to the helicase family. DinG subfamily.</text>
</comment>
<evidence type="ECO:0000256" key="1">
    <source>
        <dbReference type="ARBA" id="ARBA00001966"/>
    </source>
</evidence>
<proteinExistence type="inferred from homology"/>